<gene>
    <name evidence="2" type="ORF">TTHERM_00263200</name>
</gene>
<proteinExistence type="predicted"/>
<dbReference type="GeneID" id="7831975"/>
<evidence type="ECO:0000256" key="1">
    <source>
        <dbReference type="SAM" id="MobiDB-lite"/>
    </source>
</evidence>
<feature type="compositionally biased region" description="Polar residues" evidence="1">
    <location>
        <begin position="760"/>
        <end position="773"/>
    </location>
</feature>
<feature type="compositionally biased region" description="Polar residues" evidence="1">
    <location>
        <begin position="292"/>
        <end position="305"/>
    </location>
</feature>
<keyword evidence="3" id="KW-1185">Reference proteome</keyword>
<sequence>METKIQNQVIDQRRFYHDANHILQPKNSLPTLTKNSPSTLYNFQPSSPKISLNKNTSTFQEYIKYILAERLKKNQEALNNSKEDNKFNFGKAIHSKNQSYGKLHFQREASFQSLTDREKIQNLIEKPTIEKLFPDIVNKNIQKQSFSAGRKPFFQSSNINSNKSISQESFKPEQIQEFVKKNSNNQDISPICNSPNYQSIQIYQLRKSQQQIKKEQNINQSIKSSFSEEYGTIKNRYFQFDTSKNEGIKETNVDNFIEVDDKQEQKSSVSIIDFDQNEDKDIYQEDAKKSEQGQCHKNSFSSQFSKKIEKNPQKQIIVVRKHKNKIKQDLHTNQSNNIQECDSKQQEVHNAKLMTQNNNRNSLNATQQFYFQVNHRSNIHNSKQFQQIDMISKNYPKQFKGMSNFLEKNELEAQLGTYNQKQQLICDDSGLQEIIKKQQEGEPSLQLQNQTTQPSLKYLIDKNYKKESNKLEQQSQVAISKDNNSLSIMINQTTSPKMQSATNGIGTSQTQMDDTITQSDKPVQGFAVDLQKSYLDHSITFNNKKQLQDEKKNHTANAQKLSQIIKYQSDKLKLQNYKKQVQILKFSIQEEQFQLKKAFDQILQIKNSKNKFIKTFTTTSSVQQMPVAAVTNSQKQLSKIQSDQMDQPQVQKIYQKRIQTKANVKNRQKLNQINQENSQSEDNSEAKEYIMDSSVKDYFNQRVKTKDESEENKKINSQKNEKQDKIDFYKLRLYYGNKYESKLSTKNIKQINLNTFRERSFTNNTPENSNNMQLDPWESNHSETQEEYEQYYLQL</sequence>
<protein>
    <submittedName>
        <fullName evidence="2">Uncharacterized protein</fullName>
    </submittedName>
</protein>
<name>Q22U63_TETTS</name>
<dbReference type="Proteomes" id="UP000009168">
    <property type="component" value="Unassembled WGS sequence"/>
</dbReference>
<feature type="region of interest" description="Disordered" evidence="1">
    <location>
        <begin position="287"/>
        <end position="312"/>
    </location>
</feature>
<evidence type="ECO:0000313" key="2">
    <source>
        <dbReference type="EMBL" id="EAR88824.1"/>
    </source>
</evidence>
<reference evidence="3" key="1">
    <citation type="journal article" date="2006" name="PLoS Biol.">
        <title>Macronuclear genome sequence of the ciliate Tetrahymena thermophila, a model eukaryote.</title>
        <authorList>
            <person name="Eisen J.A."/>
            <person name="Coyne R.S."/>
            <person name="Wu M."/>
            <person name="Wu D."/>
            <person name="Thiagarajan M."/>
            <person name="Wortman J.R."/>
            <person name="Badger J.H."/>
            <person name="Ren Q."/>
            <person name="Amedeo P."/>
            <person name="Jones K.M."/>
            <person name="Tallon L.J."/>
            <person name="Delcher A.L."/>
            <person name="Salzberg S.L."/>
            <person name="Silva J.C."/>
            <person name="Haas B.J."/>
            <person name="Majoros W.H."/>
            <person name="Farzad M."/>
            <person name="Carlton J.M."/>
            <person name="Smith R.K. Jr."/>
            <person name="Garg J."/>
            <person name="Pearlman R.E."/>
            <person name="Karrer K.M."/>
            <person name="Sun L."/>
            <person name="Manning G."/>
            <person name="Elde N.C."/>
            <person name="Turkewitz A.P."/>
            <person name="Asai D.J."/>
            <person name="Wilkes D.E."/>
            <person name="Wang Y."/>
            <person name="Cai H."/>
            <person name="Collins K."/>
            <person name="Stewart B.A."/>
            <person name="Lee S.R."/>
            <person name="Wilamowska K."/>
            <person name="Weinberg Z."/>
            <person name="Ruzzo W.L."/>
            <person name="Wloga D."/>
            <person name="Gaertig J."/>
            <person name="Frankel J."/>
            <person name="Tsao C.-C."/>
            <person name="Gorovsky M.A."/>
            <person name="Keeling P.J."/>
            <person name="Waller R.F."/>
            <person name="Patron N.J."/>
            <person name="Cherry J.M."/>
            <person name="Stover N.A."/>
            <person name="Krieger C.J."/>
            <person name="del Toro C."/>
            <person name="Ryder H.F."/>
            <person name="Williamson S.C."/>
            <person name="Barbeau R.A."/>
            <person name="Hamilton E.P."/>
            <person name="Orias E."/>
        </authorList>
    </citation>
    <scope>NUCLEOTIDE SEQUENCE [LARGE SCALE GENOMIC DNA]</scope>
    <source>
        <strain evidence="3">SB210</strain>
    </source>
</reference>
<accession>Q22U63</accession>
<dbReference type="InParanoid" id="Q22U63"/>
<dbReference type="AlphaFoldDB" id="Q22U63"/>
<organism evidence="2 3">
    <name type="scientific">Tetrahymena thermophila (strain SB210)</name>
    <dbReference type="NCBI Taxonomy" id="312017"/>
    <lineage>
        <taxon>Eukaryota</taxon>
        <taxon>Sar</taxon>
        <taxon>Alveolata</taxon>
        <taxon>Ciliophora</taxon>
        <taxon>Intramacronucleata</taxon>
        <taxon>Oligohymenophorea</taxon>
        <taxon>Hymenostomatida</taxon>
        <taxon>Tetrahymenina</taxon>
        <taxon>Tetrahymenidae</taxon>
        <taxon>Tetrahymena</taxon>
    </lineage>
</organism>
<dbReference type="RefSeq" id="XP_001009069.1">
    <property type="nucleotide sequence ID" value="XM_001009069.1"/>
</dbReference>
<dbReference type="EMBL" id="GG662830">
    <property type="protein sequence ID" value="EAR88824.1"/>
    <property type="molecule type" value="Genomic_DNA"/>
</dbReference>
<feature type="region of interest" description="Disordered" evidence="1">
    <location>
        <begin position="760"/>
        <end position="785"/>
    </location>
</feature>
<dbReference type="KEGG" id="tet:TTHERM_00263200"/>
<evidence type="ECO:0000313" key="3">
    <source>
        <dbReference type="Proteomes" id="UP000009168"/>
    </source>
</evidence>
<dbReference type="HOGENOM" id="CLU_353578_0_0_1"/>